<dbReference type="EMBL" id="KI630320">
    <property type="protein sequence ID" value="EYU41538.1"/>
    <property type="molecule type" value="Genomic_DNA"/>
</dbReference>
<sequence length="145" mass="16637">MYIEKSAKIRPGFLGDRNRSPEKIPKNPDFRRIPQIIKADILLLHHPGPGEITPCIMYPYVWVTRVIIVINQVSHSSITSFSRHVSPVNILALQSLRTPWFHRVDFLQHRSDSYLQLDRLVARVPYPRSGPRYLSAVAASVEASR</sequence>
<keyword evidence="2" id="KW-1185">Reference proteome</keyword>
<dbReference type="Proteomes" id="UP000030748">
    <property type="component" value="Unassembled WGS sequence"/>
</dbReference>
<proteinExistence type="predicted"/>
<dbReference type="AlphaFoldDB" id="A0A022RP45"/>
<evidence type="ECO:0000313" key="2">
    <source>
        <dbReference type="Proteomes" id="UP000030748"/>
    </source>
</evidence>
<reference evidence="1 2" key="1">
    <citation type="journal article" date="2013" name="Proc. Natl. Acad. Sci. U.S.A.">
        <title>Fine-scale variation in meiotic recombination in Mimulus inferred from population shotgun sequencing.</title>
        <authorList>
            <person name="Hellsten U."/>
            <person name="Wright K.M."/>
            <person name="Jenkins J."/>
            <person name="Shu S."/>
            <person name="Yuan Y."/>
            <person name="Wessler S.R."/>
            <person name="Schmutz J."/>
            <person name="Willis J.H."/>
            <person name="Rokhsar D.S."/>
        </authorList>
    </citation>
    <scope>NUCLEOTIDE SEQUENCE [LARGE SCALE GENOMIC DNA]</scope>
    <source>
        <strain evidence="2">cv. DUN x IM62</strain>
    </source>
</reference>
<organism evidence="1 2">
    <name type="scientific">Erythranthe guttata</name>
    <name type="common">Yellow monkey flower</name>
    <name type="synonym">Mimulus guttatus</name>
    <dbReference type="NCBI Taxonomy" id="4155"/>
    <lineage>
        <taxon>Eukaryota</taxon>
        <taxon>Viridiplantae</taxon>
        <taxon>Streptophyta</taxon>
        <taxon>Embryophyta</taxon>
        <taxon>Tracheophyta</taxon>
        <taxon>Spermatophyta</taxon>
        <taxon>Magnoliopsida</taxon>
        <taxon>eudicotyledons</taxon>
        <taxon>Gunneridae</taxon>
        <taxon>Pentapetalae</taxon>
        <taxon>asterids</taxon>
        <taxon>lamiids</taxon>
        <taxon>Lamiales</taxon>
        <taxon>Phrymaceae</taxon>
        <taxon>Erythranthe</taxon>
    </lineage>
</organism>
<accession>A0A022RP45</accession>
<gene>
    <name evidence="1" type="ORF">MIMGU_mgv1a015803mg</name>
</gene>
<protein>
    <submittedName>
        <fullName evidence="1">Uncharacterized protein</fullName>
    </submittedName>
</protein>
<evidence type="ECO:0000313" key="1">
    <source>
        <dbReference type="EMBL" id="EYU41538.1"/>
    </source>
</evidence>
<name>A0A022RP45_ERYGU</name>